<feature type="transmembrane region" description="Helical" evidence="1">
    <location>
        <begin position="28"/>
        <end position="46"/>
    </location>
</feature>
<feature type="transmembrane region" description="Helical" evidence="1">
    <location>
        <begin position="196"/>
        <end position="215"/>
    </location>
</feature>
<gene>
    <name evidence="3" type="ORF">ETX26_13440</name>
</gene>
<evidence type="ECO:0000313" key="4">
    <source>
        <dbReference type="Proteomes" id="UP000293623"/>
    </source>
</evidence>
<dbReference type="Gene3D" id="3.40.720.10">
    <property type="entry name" value="Alkaline Phosphatase, subunit A"/>
    <property type="match status" value="1"/>
</dbReference>
<accession>A0A4Q2KNQ5</accession>
<dbReference type="SUPFAM" id="SSF53649">
    <property type="entry name" value="Alkaline phosphatase-like"/>
    <property type="match status" value="1"/>
</dbReference>
<evidence type="ECO:0000256" key="1">
    <source>
        <dbReference type="SAM" id="Phobius"/>
    </source>
</evidence>
<dbReference type="PANTHER" id="PTHR43751">
    <property type="entry name" value="SULFATASE"/>
    <property type="match status" value="1"/>
</dbReference>
<dbReference type="AlphaFoldDB" id="A0A4Q2KNQ5"/>
<dbReference type="InterPro" id="IPR000917">
    <property type="entry name" value="Sulfatase_N"/>
</dbReference>
<reference evidence="3 4" key="1">
    <citation type="submission" date="2019-01" db="EMBL/GenBank/DDBJ databases">
        <title>Altererythrobacter rhizovicinus sp. nov., isolated from the rhizosphere soil of Haloxylon ammodendron.</title>
        <authorList>
            <person name="Li H.-P."/>
            <person name="Gou J.-Y."/>
            <person name="Yao D."/>
            <person name="Han Q.-Q."/>
            <person name="Shao K.-Z."/>
            <person name="Zhao Q."/>
            <person name="Zhang J.-L."/>
        </authorList>
    </citation>
    <scope>NUCLEOTIDE SEQUENCE [LARGE SCALE GENOMIC DNA]</scope>
    <source>
        <strain evidence="3 4">AY-3R</strain>
    </source>
</reference>
<organism evidence="3 4">
    <name type="scientific">Pelagerythrobacter rhizovicinus</name>
    <dbReference type="NCBI Taxonomy" id="2268576"/>
    <lineage>
        <taxon>Bacteria</taxon>
        <taxon>Pseudomonadati</taxon>
        <taxon>Pseudomonadota</taxon>
        <taxon>Alphaproteobacteria</taxon>
        <taxon>Sphingomonadales</taxon>
        <taxon>Erythrobacteraceae</taxon>
        <taxon>Pelagerythrobacter</taxon>
    </lineage>
</organism>
<dbReference type="PANTHER" id="PTHR43751:SF3">
    <property type="entry name" value="SULFATASE N-TERMINAL DOMAIN-CONTAINING PROTEIN"/>
    <property type="match status" value="1"/>
</dbReference>
<feature type="domain" description="Sulfatase N-terminal" evidence="2">
    <location>
        <begin position="302"/>
        <end position="546"/>
    </location>
</feature>
<evidence type="ECO:0000259" key="2">
    <source>
        <dbReference type="Pfam" id="PF00884"/>
    </source>
</evidence>
<dbReference type="OrthoDB" id="9795675at2"/>
<evidence type="ECO:0000313" key="3">
    <source>
        <dbReference type="EMBL" id="RXZ64851.1"/>
    </source>
</evidence>
<protein>
    <recommendedName>
        <fullName evidence="2">Sulfatase N-terminal domain-containing protein</fullName>
    </recommendedName>
</protein>
<dbReference type="Proteomes" id="UP000293623">
    <property type="component" value="Unassembled WGS sequence"/>
</dbReference>
<feature type="transmembrane region" description="Helical" evidence="1">
    <location>
        <begin position="149"/>
        <end position="175"/>
    </location>
</feature>
<dbReference type="InterPro" id="IPR017850">
    <property type="entry name" value="Alkaline_phosphatase_core_sf"/>
</dbReference>
<keyword evidence="4" id="KW-1185">Reference proteome</keyword>
<feature type="transmembrane region" description="Helical" evidence="1">
    <location>
        <begin position="69"/>
        <end position="88"/>
    </location>
</feature>
<keyword evidence="1" id="KW-1133">Transmembrane helix</keyword>
<keyword evidence="1" id="KW-0812">Transmembrane</keyword>
<dbReference type="RefSeq" id="WP_129525157.1">
    <property type="nucleotide sequence ID" value="NZ_SDPV01000002.1"/>
</dbReference>
<name>A0A4Q2KNQ5_9SPHN</name>
<feature type="transmembrane region" description="Helical" evidence="1">
    <location>
        <begin position="100"/>
        <end position="121"/>
    </location>
</feature>
<comment type="caution">
    <text evidence="3">The sequence shown here is derived from an EMBL/GenBank/DDBJ whole genome shotgun (WGS) entry which is preliminary data.</text>
</comment>
<dbReference type="InterPro" id="IPR052701">
    <property type="entry name" value="GAG_Ulvan_Degrading_Sulfatases"/>
</dbReference>
<proteinExistence type="predicted"/>
<dbReference type="EMBL" id="SDPV01000002">
    <property type="protein sequence ID" value="RXZ64851.1"/>
    <property type="molecule type" value="Genomic_DNA"/>
</dbReference>
<sequence>MATTPLEGGLVPAPGAPRTRSAWVRTTAAFPFALIALVSLIELALADRKYGLFTGGFGQSRAVDAPGEIALFLVGYAAAQAVIGLAGWTLSLRLARRGPAWAPCFVFALLNGALFCGLLAAQYQLHSYFSDAVGFALLKQLGGGSLVDAILFGLSEIGVALLALVGLGVGAWAAWKLLARLLPPDLPRLGAPRRRAWIAVLLLFLAAAFVVPRTGSDAAFGLNRTLAWQALTGTLDLVSDVDRDGYGLFGIQHDAAPFDGSRHPLALDVPGNGVDEDGYGGDLRLVPLAAPLGPQVFTGERPHVVIVVMESTRGDVLGKRVNGKPVAPNLEAIAAAGSAVTPAYSHVGFTTESLKSIFSGQLAPREGDPSLFRDLKASGYRIGVFSGQPEDFGGISETVGMRESADVYVDAELLRDKRAFGFAAQGSLLVDESHLLAAFDRTLGAEDWQARPHFAYFNFQSPHFPYHHDGVPARVVDTPIERGAIAVHRAEHVQATYWNAVAHADAWLGEVVRRLKAKGVWDDTVLIVTGDHGEDLFEDGFLGHGHVINARQFGTVLVTNRPNLLPPAPLALADYRAILTAAIRGERPAAPAAPPFLHIGPLGTPTAIGLAGPDGQLTSLRLDTGEACMVERGECAPHKTFTGGDRERIQAVIARWGSERWRVHQREAKR</sequence>
<keyword evidence="1" id="KW-0472">Membrane</keyword>
<dbReference type="Pfam" id="PF00884">
    <property type="entry name" value="Sulfatase"/>
    <property type="match status" value="1"/>
</dbReference>